<evidence type="ECO:0000313" key="2">
    <source>
        <dbReference type="Proteomes" id="UP001165960"/>
    </source>
</evidence>
<protein>
    <submittedName>
        <fullName evidence="1">Uncharacterized protein</fullName>
    </submittedName>
</protein>
<comment type="caution">
    <text evidence="1">The sequence shown here is derived from an EMBL/GenBank/DDBJ whole genome shotgun (WGS) entry which is preliminary data.</text>
</comment>
<keyword evidence="2" id="KW-1185">Reference proteome</keyword>
<evidence type="ECO:0000313" key="1">
    <source>
        <dbReference type="EMBL" id="KAJ9054730.1"/>
    </source>
</evidence>
<proteinExistence type="predicted"/>
<reference evidence="1" key="1">
    <citation type="submission" date="2022-04" db="EMBL/GenBank/DDBJ databases">
        <title>Genome of the entomopathogenic fungus Entomophthora muscae.</title>
        <authorList>
            <person name="Elya C."/>
            <person name="Lovett B.R."/>
            <person name="Lee E."/>
            <person name="Macias A.M."/>
            <person name="Hajek A.E."/>
            <person name="De Bivort B.L."/>
            <person name="Kasson M.T."/>
            <person name="De Fine Licht H.H."/>
            <person name="Stajich J.E."/>
        </authorList>
    </citation>
    <scope>NUCLEOTIDE SEQUENCE</scope>
    <source>
        <strain evidence="1">Berkeley</strain>
    </source>
</reference>
<name>A0ACC2RXL0_9FUNG</name>
<gene>
    <name evidence="1" type="ORF">DSO57_1011042</name>
</gene>
<dbReference type="EMBL" id="QTSX02006427">
    <property type="protein sequence ID" value="KAJ9054730.1"/>
    <property type="molecule type" value="Genomic_DNA"/>
</dbReference>
<dbReference type="Proteomes" id="UP001165960">
    <property type="component" value="Unassembled WGS sequence"/>
</dbReference>
<organism evidence="1 2">
    <name type="scientific">Entomophthora muscae</name>
    <dbReference type="NCBI Taxonomy" id="34485"/>
    <lineage>
        <taxon>Eukaryota</taxon>
        <taxon>Fungi</taxon>
        <taxon>Fungi incertae sedis</taxon>
        <taxon>Zoopagomycota</taxon>
        <taxon>Entomophthoromycotina</taxon>
        <taxon>Entomophthoromycetes</taxon>
        <taxon>Entomophthorales</taxon>
        <taxon>Entomophthoraceae</taxon>
        <taxon>Entomophthora</taxon>
    </lineage>
</organism>
<sequence>MPVPASTPPSPTGALRYSWYPDLIIIHPKLSNLGPKMLLALGATYAPESKDPTAVNSSQVQNIIVNQSTFNVVMPYMDNVVNCTINAILIWLSNNDMCEDLVGFAFNFGNSSPSANGSGSISTNSGMSYLPLTDPDMTSSQRDPFGHSVYLMSDHRPLSTI</sequence>
<accession>A0ACC2RXL0</accession>